<sequence>MNKSEFLSHLYSHLSVLPPEERDELMEDYENHFAFAEQNGKSESDVVRELGDPAELAKEAIGERNVHPPDPVYWMNPEHFSAPATELTDSRSQNGFTKAMIYTGLFFLNLIVIPLLLSCWASAVSIAVGAFAGLISPLALGLEFIMKGSIQPIQGFASIILVGIGILLMILARYIFNLLVRGSMSYWKWNHQLAKGVQVNEQ</sequence>
<feature type="transmembrane region" description="Helical" evidence="1">
    <location>
        <begin position="156"/>
        <end position="176"/>
    </location>
</feature>
<accession>A0A7W3XQQ9</accession>
<dbReference type="RefSeq" id="WP_182534745.1">
    <property type="nucleotide sequence ID" value="NZ_JACJIP010000005.1"/>
</dbReference>
<dbReference type="Pfam" id="PF22564">
    <property type="entry name" value="HAAS"/>
    <property type="match status" value="1"/>
</dbReference>
<gene>
    <name evidence="2" type="ORF">FHR92_001215</name>
</gene>
<dbReference type="Proteomes" id="UP000567067">
    <property type="component" value="Unassembled WGS sequence"/>
</dbReference>
<evidence type="ECO:0000313" key="2">
    <source>
        <dbReference type="EMBL" id="MBA9084754.1"/>
    </source>
</evidence>
<organism evidence="2 3">
    <name type="scientific">Fontibacillus solani</name>
    <dbReference type="NCBI Taxonomy" id="1572857"/>
    <lineage>
        <taxon>Bacteria</taxon>
        <taxon>Bacillati</taxon>
        <taxon>Bacillota</taxon>
        <taxon>Bacilli</taxon>
        <taxon>Bacillales</taxon>
        <taxon>Paenibacillaceae</taxon>
        <taxon>Fontibacillus</taxon>
    </lineage>
</organism>
<dbReference type="EMBL" id="JACJIP010000005">
    <property type="protein sequence ID" value="MBA9084754.1"/>
    <property type="molecule type" value="Genomic_DNA"/>
</dbReference>
<keyword evidence="1" id="KW-0812">Transmembrane</keyword>
<protein>
    <submittedName>
        <fullName evidence="2">Putative membrane protein</fullName>
    </submittedName>
</protein>
<feature type="transmembrane region" description="Helical" evidence="1">
    <location>
        <begin position="99"/>
        <end position="117"/>
    </location>
</feature>
<evidence type="ECO:0000256" key="1">
    <source>
        <dbReference type="SAM" id="Phobius"/>
    </source>
</evidence>
<keyword evidence="3" id="KW-1185">Reference proteome</keyword>
<name>A0A7W3XQQ9_9BACL</name>
<reference evidence="2 3" key="1">
    <citation type="submission" date="2020-08" db="EMBL/GenBank/DDBJ databases">
        <title>Genomic Encyclopedia of Type Strains, Phase III (KMG-III): the genomes of soil and plant-associated and newly described type strains.</title>
        <authorList>
            <person name="Whitman W."/>
        </authorList>
    </citation>
    <scope>NUCLEOTIDE SEQUENCE [LARGE SCALE GENOMIC DNA]</scope>
    <source>
        <strain evidence="2 3">CECT 8693</strain>
    </source>
</reference>
<keyword evidence="1" id="KW-0472">Membrane</keyword>
<proteinExistence type="predicted"/>
<evidence type="ECO:0000313" key="3">
    <source>
        <dbReference type="Proteomes" id="UP000567067"/>
    </source>
</evidence>
<comment type="caution">
    <text evidence="2">The sequence shown here is derived from an EMBL/GenBank/DDBJ whole genome shotgun (WGS) entry which is preliminary data.</text>
</comment>
<keyword evidence="1" id="KW-1133">Transmembrane helix</keyword>
<feature type="transmembrane region" description="Helical" evidence="1">
    <location>
        <begin position="123"/>
        <end position="144"/>
    </location>
</feature>
<dbReference type="AlphaFoldDB" id="A0A7W3XQQ9"/>